<keyword evidence="3" id="KW-0808">Transferase</keyword>
<keyword evidence="7" id="KW-0378">Hydrolase</keyword>
<evidence type="ECO:0000256" key="6">
    <source>
        <dbReference type="ARBA" id="ARBA00022759"/>
    </source>
</evidence>
<dbReference type="Gene3D" id="3.30.70.270">
    <property type="match status" value="2"/>
</dbReference>
<comment type="similarity">
    <text evidence="1">Belongs to the beta type-B retroviral polymerase family. HERV class-II K(HML-2) pol subfamily.</text>
</comment>
<dbReference type="GO" id="GO:0003964">
    <property type="term" value="F:RNA-directed DNA polymerase activity"/>
    <property type="evidence" value="ECO:0007669"/>
    <property type="project" value="UniProtKB-KW"/>
</dbReference>
<dbReference type="PANTHER" id="PTHR41694:SF3">
    <property type="entry name" value="RNA-DIRECTED DNA POLYMERASE-RELATED"/>
    <property type="match status" value="1"/>
</dbReference>
<dbReference type="Pfam" id="PF06817">
    <property type="entry name" value="RVT_thumb"/>
    <property type="match status" value="1"/>
</dbReference>
<evidence type="ECO:0000259" key="9">
    <source>
        <dbReference type="PROSITE" id="PS50878"/>
    </source>
</evidence>
<accession>A0A852AZN5</accession>
<comment type="caution">
    <text evidence="10">The sequence shown here is derived from an EMBL/GenBank/DDBJ whole genome shotgun (WGS) entry which is preliminary data.</text>
</comment>
<evidence type="ECO:0000313" key="10">
    <source>
        <dbReference type="EMBL" id="NXE70710.1"/>
    </source>
</evidence>
<evidence type="ECO:0000256" key="2">
    <source>
        <dbReference type="ARBA" id="ARBA00012180"/>
    </source>
</evidence>
<keyword evidence="5" id="KW-0540">Nuclease</keyword>
<dbReference type="InterPro" id="IPR043502">
    <property type="entry name" value="DNA/RNA_pol_sf"/>
</dbReference>
<protein>
    <recommendedName>
        <fullName evidence="2">ribonuclease H</fullName>
        <ecNumber evidence="2">3.1.26.4</ecNumber>
    </recommendedName>
</protein>
<proteinExistence type="inferred from homology"/>
<evidence type="ECO:0000256" key="7">
    <source>
        <dbReference type="ARBA" id="ARBA00022801"/>
    </source>
</evidence>
<dbReference type="GO" id="GO:0035613">
    <property type="term" value="F:RNA stem-loop binding"/>
    <property type="evidence" value="ECO:0007669"/>
    <property type="project" value="TreeGrafter"/>
</dbReference>
<evidence type="ECO:0000256" key="3">
    <source>
        <dbReference type="ARBA" id="ARBA00022679"/>
    </source>
</evidence>
<dbReference type="Proteomes" id="UP000603627">
    <property type="component" value="Unassembled WGS sequence"/>
</dbReference>
<dbReference type="AlphaFoldDB" id="A0A852AZN5"/>
<keyword evidence="8" id="KW-0695">RNA-directed DNA polymerase</keyword>
<dbReference type="EC" id="3.1.26.4" evidence="2"/>
<feature type="non-terminal residue" evidence="10">
    <location>
        <position position="1"/>
    </location>
</feature>
<gene>
    <name evidence="10" type="primary">Ervk8_0</name>
    <name evidence="10" type="ORF">CALORN_R14006</name>
</gene>
<dbReference type="GO" id="GO:0004523">
    <property type="term" value="F:RNA-DNA hybrid ribonuclease activity"/>
    <property type="evidence" value="ECO:0007669"/>
    <property type="project" value="UniProtKB-EC"/>
</dbReference>
<name>A0A852AZN5_CALOR</name>
<keyword evidence="11" id="KW-1185">Reference proteome</keyword>
<dbReference type="Pfam" id="PF00078">
    <property type="entry name" value="RVT_1"/>
    <property type="match status" value="1"/>
</dbReference>
<evidence type="ECO:0000256" key="1">
    <source>
        <dbReference type="ARBA" id="ARBA00010879"/>
    </source>
</evidence>
<dbReference type="InterPro" id="IPR010661">
    <property type="entry name" value="RVT_thumb"/>
</dbReference>
<dbReference type="PROSITE" id="PS50878">
    <property type="entry name" value="RT_POL"/>
    <property type="match status" value="1"/>
</dbReference>
<organism evidence="10 11">
    <name type="scientific">Calcarius ornatus</name>
    <name type="common">Chestnut-collared longspur</name>
    <dbReference type="NCBI Taxonomy" id="198940"/>
    <lineage>
        <taxon>Eukaryota</taxon>
        <taxon>Metazoa</taxon>
        <taxon>Chordata</taxon>
        <taxon>Craniata</taxon>
        <taxon>Vertebrata</taxon>
        <taxon>Euteleostomi</taxon>
        <taxon>Archelosauria</taxon>
        <taxon>Archosauria</taxon>
        <taxon>Dinosauria</taxon>
        <taxon>Saurischia</taxon>
        <taxon>Theropoda</taxon>
        <taxon>Coelurosauria</taxon>
        <taxon>Aves</taxon>
        <taxon>Neognathae</taxon>
        <taxon>Neoaves</taxon>
        <taxon>Telluraves</taxon>
        <taxon>Australaves</taxon>
        <taxon>Passeriformes</taxon>
        <taxon>Passeroidea</taxon>
        <taxon>Fringillidae</taxon>
        <taxon>Emberizinae</taxon>
        <taxon>Emberizini</taxon>
        <taxon>Calcarius</taxon>
    </lineage>
</organism>
<keyword evidence="6" id="KW-0255">Endonuclease</keyword>
<evidence type="ECO:0000256" key="4">
    <source>
        <dbReference type="ARBA" id="ARBA00022695"/>
    </source>
</evidence>
<keyword evidence="4" id="KW-0548">Nucleotidyltransferase</keyword>
<dbReference type="Gene3D" id="3.10.10.10">
    <property type="entry name" value="HIV Type 1 Reverse Transcriptase, subunit A, domain 1"/>
    <property type="match status" value="1"/>
</dbReference>
<evidence type="ECO:0000256" key="5">
    <source>
        <dbReference type="ARBA" id="ARBA00022722"/>
    </source>
</evidence>
<dbReference type="EMBL" id="WBNL01001777">
    <property type="protein sequence ID" value="NXE70710.1"/>
    <property type="molecule type" value="Genomic_DNA"/>
</dbReference>
<dbReference type="InterPro" id="IPR043128">
    <property type="entry name" value="Rev_trsase/Diguanyl_cyclase"/>
</dbReference>
<evidence type="ECO:0000256" key="8">
    <source>
        <dbReference type="ARBA" id="ARBA00022918"/>
    </source>
</evidence>
<feature type="domain" description="Reverse transcriptase" evidence="9">
    <location>
        <begin position="21"/>
        <end position="210"/>
    </location>
</feature>
<reference evidence="10" key="1">
    <citation type="submission" date="2019-09" db="EMBL/GenBank/DDBJ databases">
        <title>Bird 10,000 Genomes (B10K) Project - Family phase.</title>
        <authorList>
            <person name="Zhang G."/>
        </authorList>
    </citation>
    <scope>NUCLEOTIDE SEQUENCE</scope>
    <source>
        <strain evidence="10">B10K-DU-015-28</strain>
        <tissue evidence="10">Muscle</tissue>
    </source>
</reference>
<evidence type="ECO:0000313" key="11">
    <source>
        <dbReference type="Proteomes" id="UP000603627"/>
    </source>
</evidence>
<dbReference type="SUPFAM" id="SSF56672">
    <property type="entry name" value="DNA/RNA polymerases"/>
    <property type="match status" value="1"/>
</dbReference>
<dbReference type="PANTHER" id="PTHR41694">
    <property type="entry name" value="ENDOGENOUS RETROVIRUS GROUP K MEMBER POL PROTEIN"/>
    <property type="match status" value="1"/>
</dbReference>
<feature type="non-terminal residue" evidence="10">
    <location>
        <position position="266"/>
    </location>
</feature>
<sequence length="266" mass="30588">DQWPLPTEKLLALRSLVKEQLLAGHIENSFSPWNTPVFVIKKKSGKWRLLHDLWQINAVMPAMGALQSGLPTPTMIPQGWEIITIDLKDCFFRVPLADQDKEKFAFTVPSLNHKELAQRYQWTVLPQGMRNSPSICQWFLYVNAALQPLKKQWPSTVIYHYMDDVLFAQPVPFTEQQIKKIRTTLAQYSLVIAPEKIQTTAPWKYLGWSMSEQTVKPQKFELKTKMATLNDAQKLLGDLQWLKPIVGIPNELLDELRPLLKGTDPA</sequence>
<dbReference type="InterPro" id="IPR000477">
    <property type="entry name" value="RT_dom"/>
</dbReference>